<feature type="compositionally biased region" description="Basic and acidic residues" evidence="1">
    <location>
        <begin position="94"/>
        <end position="103"/>
    </location>
</feature>
<keyword evidence="4" id="KW-1185">Reference proteome</keyword>
<reference evidence="3 4" key="1">
    <citation type="submission" date="2020-08" db="EMBL/GenBank/DDBJ databases">
        <title>Genomic Encyclopedia of Type Strains, Phase IV (KMG-IV): sequencing the most valuable type-strain genomes for metagenomic binning, comparative biology and taxonomic classification.</title>
        <authorList>
            <person name="Goeker M."/>
        </authorList>
    </citation>
    <scope>NUCLEOTIDE SEQUENCE [LARGE SCALE GENOMIC DNA]</scope>
    <source>
        <strain evidence="3 4">DSM 23958</strain>
    </source>
</reference>
<sequence>MPMKPEAKPRASLLRARMKGRDQAQVLLRMRHEMESGERRDAQGREIPAWFIAEFKLQLNDQTVLSGQLGPGMGKDPQLEFILRGAKAGDRLQLDWTDNRGAQRSDNTTVQPA</sequence>
<dbReference type="InterPro" id="IPR030995">
    <property type="entry name" value="SoxZ"/>
</dbReference>
<protein>
    <submittedName>
        <fullName evidence="3">Sulfur-oxidizing protein SoxZ</fullName>
    </submittedName>
</protein>
<evidence type="ECO:0000313" key="4">
    <source>
        <dbReference type="Proteomes" id="UP000554837"/>
    </source>
</evidence>
<dbReference type="RefSeq" id="WP_246071469.1">
    <property type="nucleotide sequence ID" value="NZ_CP040709.1"/>
</dbReference>
<evidence type="ECO:0000256" key="1">
    <source>
        <dbReference type="SAM" id="MobiDB-lite"/>
    </source>
</evidence>
<dbReference type="EMBL" id="JACHHO010000003">
    <property type="protein sequence ID" value="MBB5205264.1"/>
    <property type="molecule type" value="Genomic_DNA"/>
</dbReference>
<evidence type="ECO:0000313" key="3">
    <source>
        <dbReference type="EMBL" id="MBB5205264.1"/>
    </source>
</evidence>
<accession>A0A840S900</accession>
<proteinExistence type="predicted"/>
<dbReference type="InterPro" id="IPR014880">
    <property type="entry name" value="SoxZ_dom"/>
</dbReference>
<dbReference type="Gene3D" id="2.60.40.10">
    <property type="entry name" value="Immunoglobulins"/>
    <property type="match status" value="1"/>
</dbReference>
<feature type="domain" description="Sulphur oxidation protein SoxZ" evidence="2">
    <location>
        <begin position="22"/>
        <end position="108"/>
    </location>
</feature>
<comment type="caution">
    <text evidence="3">The sequence shown here is derived from an EMBL/GenBank/DDBJ whole genome shotgun (WGS) entry which is preliminary data.</text>
</comment>
<gene>
    <name evidence="3" type="ORF">HNQ51_002583</name>
</gene>
<dbReference type="InterPro" id="IPR013783">
    <property type="entry name" value="Ig-like_fold"/>
</dbReference>
<feature type="compositionally biased region" description="Polar residues" evidence="1">
    <location>
        <begin position="104"/>
        <end position="113"/>
    </location>
</feature>
<dbReference type="InterPro" id="IPR014756">
    <property type="entry name" value="Ig_E-set"/>
</dbReference>
<dbReference type="SUPFAM" id="SSF81296">
    <property type="entry name" value="E set domains"/>
    <property type="match status" value="1"/>
</dbReference>
<dbReference type="NCBIfam" id="TIGR04490">
    <property type="entry name" value="SoxZ_true"/>
    <property type="match status" value="1"/>
</dbReference>
<dbReference type="AlphaFoldDB" id="A0A840S900"/>
<evidence type="ECO:0000259" key="2">
    <source>
        <dbReference type="Pfam" id="PF08770"/>
    </source>
</evidence>
<dbReference type="Proteomes" id="UP000554837">
    <property type="component" value="Unassembled WGS sequence"/>
</dbReference>
<name>A0A840S900_9BURK</name>
<feature type="region of interest" description="Disordered" evidence="1">
    <location>
        <begin position="94"/>
        <end position="113"/>
    </location>
</feature>
<dbReference type="Pfam" id="PF08770">
    <property type="entry name" value="SoxZ"/>
    <property type="match status" value="1"/>
</dbReference>
<organism evidence="3 4">
    <name type="scientific">Inhella inkyongensis</name>
    <dbReference type="NCBI Taxonomy" id="392593"/>
    <lineage>
        <taxon>Bacteria</taxon>
        <taxon>Pseudomonadati</taxon>
        <taxon>Pseudomonadota</taxon>
        <taxon>Betaproteobacteria</taxon>
        <taxon>Burkholderiales</taxon>
        <taxon>Sphaerotilaceae</taxon>
        <taxon>Inhella</taxon>
    </lineage>
</organism>